<protein>
    <submittedName>
        <fullName evidence="1">Uncharacterized protein</fullName>
    </submittedName>
</protein>
<proteinExistence type="predicted"/>
<keyword evidence="2" id="KW-1185">Reference proteome</keyword>
<evidence type="ECO:0000313" key="2">
    <source>
        <dbReference type="Proteomes" id="UP000078541"/>
    </source>
</evidence>
<dbReference type="EMBL" id="KQ981798">
    <property type="protein sequence ID" value="KYN35712.1"/>
    <property type="molecule type" value="Genomic_DNA"/>
</dbReference>
<name>A0A195F6B2_9HYME</name>
<organism evidence="1 2">
    <name type="scientific">Trachymyrmex septentrionalis</name>
    <dbReference type="NCBI Taxonomy" id="34720"/>
    <lineage>
        <taxon>Eukaryota</taxon>
        <taxon>Metazoa</taxon>
        <taxon>Ecdysozoa</taxon>
        <taxon>Arthropoda</taxon>
        <taxon>Hexapoda</taxon>
        <taxon>Insecta</taxon>
        <taxon>Pterygota</taxon>
        <taxon>Neoptera</taxon>
        <taxon>Endopterygota</taxon>
        <taxon>Hymenoptera</taxon>
        <taxon>Apocrita</taxon>
        <taxon>Aculeata</taxon>
        <taxon>Formicoidea</taxon>
        <taxon>Formicidae</taxon>
        <taxon>Myrmicinae</taxon>
        <taxon>Trachymyrmex</taxon>
    </lineage>
</organism>
<sequence length="73" mass="8110">LPLKHLYLPCNLLRLPFDLRHPRSTTTAPIPRGAYTISPHYFDPAEIRNAITGQTSTSCIPVFLPNSSSPIHS</sequence>
<accession>A0A195F6B2</accession>
<reference evidence="1 2" key="1">
    <citation type="submission" date="2016-03" db="EMBL/GenBank/DDBJ databases">
        <title>Trachymyrmex septentrionalis WGS genome.</title>
        <authorList>
            <person name="Nygaard S."/>
            <person name="Hu H."/>
            <person name="Boomsma J."/>
            <person name="Zhang G."/>
        </authorList>
    </citation>
    <scope>NUCLEOTIDE SEQUENCE [LARGE SCALE GENOMIC DNA]</scope>
    <source>
        <strain evidence="1">Tsep2-gDNA-1</strain>
        <tissue evidence="1">Whole body</tissue>
    </source>
</reference>
<evidence type="ECO:0000313" key="1">
    <source>
        <dbReference type="EMBL" id="KYN35712.1"/>
    </source>
</evidence>
<gene>
    <name evidence="1" type="ORF">ALC56_09912</name>
</gene>
<dbReference type="Proteomes" id="UP000078541">
    <property type="component" value="Unassembled WGS sequence"/>
</dbReference>
<feature type="non-terminal residue" evidence="1">
    <location>
        <position position="1"/>
    </location>
</feature>
<dbReference type="AlphaFoldDB" id="A0A195F6B2"/>